<protein>
    <submittedName>
        <fullName evidence="3">UDP-glucose 4-epimerase</fullName>
    </submittedName>
</protein>
<comment type="similarity">
    <text evidence="1">Belongs to the NAD(P)-dependent epimerase/dehydratase family.</text>
</comment>
<name>A0A1S9PG40_9SPHI</name>
<dbReference type="Proteomes" id="UP000189739">
    <property type="component" value="Unassembled WGS sequence"/>
</dbReference>
<dbReference type="EMBL" id="MBTF01000011">
    <property type="protein sequence ID" value="OOQ59922.1"/>
    <property type="molecule type" value="Genomic_DNA"/>
</dbReference>
<evidence type="ECO:0000259" key="2">
    <source>
        <dbReference type="Pfam" id="PF01370"/>
    </source>
</evidence>
<evidence type="ECO:0000256" key="1">
    <source>
        <dbReference type="ARBA" id="ARBA00007637"/>
    </source>
</evidence>
<dbReference type="Gene3D" id="3.40.50.720">
    <property type="entry name" value="NAD(P)-binding Rossmann-like Domain"/>
    <property type="match status" value="1"/>
</dbReference>
<proteinExistence type="inferred from homology"/>
<dbReference type="AlphaFoldDB" id="A0A1S9PG40"/>
<keyword evidence="4" id="KW-1185">Reference proteome</keyword>
<dbReference type="Pfam" id="PF01370">
    <property type="entry name" value="Epimerase"/>
    <property type="match status" value="1"/>
</dbReference>
<accession>A0A1S9PG40</accession>
<evidence type="ECO:0000313" key="3">
    <source>
        <dbReference type="EMBL" id="OOQ59922.1"/>
    </source>
</evidence>
<gene>
    <name evidence="3" type="ORF">BC343_27590</name>
</gene>
<organism evidence="3 4">
    <name type="scientific">Mucilaginibacter pedocola</name>
    <dbReference type="NCBI Taxonomy" id="1792845"/>
    <lineage>
        <taxon>Bacteria</taxon>
        <taxon>Pseudomonadati</taxon>
        <taxon>Bacteroidota</taxon>
        <taxon>Sphingobacteriia</taxon>
        <taxon>Sphingobacteriales</taxon>
        <taxon>Sphingobacteriaceae</taxon>
        <taxon>Mucilaginibacter</taxon>
    </lineage>
</organism>
<dbReference type="InterPro" id="IPR036291">
    <property type="entry name" value="NAD(P)-bd_dom_sf"/>
</dbReference>
<reference evidence="3 4" key="1">
    <citation type="submission" date="2016-07" db="EMBL/GenBank/DDBJ databases">
        <title>Genomic analysis of zinc-resistant bacterium Mucilaginibacter pedocola TBZ30.</title>
        <authorList>
            <person name="Huang J."/>
            <person name="Tang J."/>
        </authorList>
    </citation>
    <scope>NUCLEOTIDE SEQUENCE [LARGE SCALE GENOMIC DNA]</scope>
    <source>
        <strain evidence="3 4">TBZ30</strain>
    </source>
</reference>
<comment type="caution">
    <text evidence="3">The sequence shown here is derived from an EMBL/GenBank/DDBJ whole genome shotgun (WGS) entry which is preliminary data.</text>
</comment>
<dbReference type="STRING" id="1792845.BC343_27590"/>
<dbReference type="PANTHER" id="PTHR43000">
    <property type="entry name" value="DTDP-D-GLUCOSE 4,6-DEHYDRATASE-RELATED"/>
    <property type="match status" value="1"/>
</dbReference>
<sequence>MRERVLITGASGFVGYHIIAEALKHNLEVYAAVRKASNTDHLRQFNIQYTHLRYNDVEGLIKEIKEKQYDYIIHLAGVNNGRSQKEYVTVNTYFAYNLAKAAEECGVKKFIQMSSLAAIGPLKSLNGLLTEGTAPAPVNTFGKSKLAAEKKIATLTKLNYTILRPAAVYGPRDKGFFLFIKQMAKGLEPYAGEAEQKRSVLFAPDLAVATINALHAPPQSSYNLSDGNFYNRYELGDLVKELLKLRVYKIHFPVNFVKIIAALNGKLSSLRGKATTVNTDKIAELTAKNWHCDIAKAQAEIGFYPRHNLPAGLSLTLAWYKENNWL</sequence>
<dbReference type="SUPFAM" id="SSF51735">
    <property type="entry name" value="NAD(P)-binding Rossmann-fold domains"/>
    <property type="match status" value="1"/>
</dbReference>
<evidence type="ECO:0000313" key="4">
    <source>
        <dbReference type="Proteomes" id="UP000189739"/>
    </source>
</evidence>
<dbReference type="RefSeq" id="WP_078348068.1">
    <property type="nucleotide sequence ID" value="NZ_MBTF01000011.1"/>
</dbReference>
<dbReference type="OrthoDB" id="1490291at2"/>
<dbReference type="InterPro" id="IPR001509">
    <property type="entry name" value="Epimerase_deHydtase"/>
</dbReference>
<feature type="domain" description="NAD-dependent epimerase/dehydratase" evidence="2">
    <location>
        <begin position="5"/>
        <end position="223"/>
    </location>
</feature>